<accession>A0A0V8IPL0</accession>
<dbReference type="RefSeq" id="WP_058267708.1">
    <property type="nucleotide sequence ID" value="NZ_FMAZ01000003.1"/>
</dbReference>
<dbReference type="STRING" id="993070.AS031_08450"/>
<sequence>MNHTNRALNRFLLAATGLVLLAAGALIAGAGLDAGIRGRWSSAGTSLLGGWRNLAGTAPLQEPAGSWWAVAVPAILLAGAAACVLWLGRQGGGRTSEAARHRDAELGDTAVDISFLESAVDAALAGNRAVVGSSVTAWRGRRGTPGGLRLTLHARRGASPREVADLADELIAAIEALLGHHTTVLVRIAGDTRTRLAGAHRTS</sequence>
<proteinExistence type="predicted"/>
<keyword evidence="1" id="KW-0472">Membrane</keyword>
<organism evidence="2 3">
    <name type="scientific">Pseudarthrobacter enclensis</name>
    <dbReference type="NCBI Taxonomy" id="993070"/>
    <lineage>
        <taxon>Bacteria</taxon>
        <taxon>Bacillati</taxon>
        <taxon>Actinomycetota</taxon>
        <taxon>Actinomycetes</taxon>
        <taxon>Micrococcales</taxon>
        <taxon>Micrococcaceae</taxon>
        <taxon>Pseudarthrobacter</taxon>
    </lineage>
</organism>
<comment type="caution">
    <text evidence="2">The sequence shown here is derived from an EMBL/GenBank/DDBJ whole genome shotgun (WGS) entry which is preliminary data.</text>
</comment>
<reference evidence="2 3" key="1">
    <citation type="journal article" date="2014" name="Arch. Microbiol.">
        <title>Arthrobacter enclensis sp. nov., isolated from sediment sample.</title>
        <authorList>
            <person name="Dastager S.G."/>
            <person name="Liu Q."/>
            <person name="Tang S.K."/>
            <person name="Krishnamurthi S."/>
            <person name="Lee J.C."/>
            <person name="Li W.J."/>
        </authorList>
    </citation>
    <scope>NUCLEOTIDE SEQUENCE [LARGE SCALE GENOMIC DNA]</scope>
    <source>
        <strain evidence="2 3">NIO-1008</strain>
    </source>
</reference>
<gene>
    <name evidence="2" type="ORF">AS031_08450</name>
</gene>
<dbReference type="AlphaFoldDB" id="A0A0V8IPL0"/>
<evidence type="ECO:0000313" key="2">
    <source>
        <dbReference type="EMBL" id="KSU76636.1"/>
    </source>
</evidence>
<keyword evidence="1" id="KW-1133">Transmembrane helix</keyword>
<feature type="transmembrane region" description="Helical" evidence="1">
    <location>
        <begin position="67"/>
        <end position="87"/>
    </location>
</feature>
<keyword evidence="3" id="KW-1185">Reference proteome</keyword>
<evidence type="ECO:0000256" key="1">
    <source>
        <dbReference type="SAM" id="Phobius"/>
    </source>
</evidence>
<evidence type="ECO:0000313" key="3">
    <source>
        <dbReference type="Proteomes" id="UP000053199"/>
    </source>
</evidence>
<dbReference type="OrthoDB" id="5123397at2"/>
<dbReference type="EMBL" id="LNQM01000003">
    <property type="protein sequence ID" value="KSU76636.1"/>
    <property type="molecule type" value="Genomic_DNA"/>
</dbReference>
<dbReference type="Proteomes" id="UP000053199">
    <property type="component" value="Unassembled WGS sequence"/>
</dbReference>
<protein>
    <submittedName>
        <fullName evidence="2">Uncharacterized protein</fullName>
    </submittedName>
</protein>
<name>A0A0V8IPL0_9MICC</name>
<keyword evidence="1" id="KW-0812">Transmembrane</keyword>